<gene>
    <name evidence="9" type="ORF">LSTR_LSTR010262</name>
</gene>
<evidence type="ECO:0000256" key="8">
    <source>
        <dbReference type="SAM" id="Phobius"/>
    </source>
</evidence>
<reference evidence="9 10" key="1">
    <citation type="journal article" date="2017" name="Gigascience">
        <title>Genome sequence of the small brown planthopper, Laodelphax striatellus.</title>
        <authorList>
            <person name="Zhu J."/>
            <person name="Jiang F."/>
            <person name="Wang X."/>
            <person name="Yang P."/>
            <person name="Bao Y."/>
            <person name="Zhao W."/>
            <person name="Wang W."/>
            <person name="Lu H."/>
            <person name="Wang Q."/>
            <person name="Cui N."/>
            <person name="Li J."/>
            <person name="Chen X."/>
            <person name="Luo L."/>
            <person name="Yu J."/>
            <person name="Kang L."/>
            <person name="Cui F."/>
        </authorList>
    </citation>
    <scope>NUCLEOTIDE SEQUENCE [LARGE SCALE GENOMIC DNA]</scope>
    <source>
        <strain evidence="9">Lst14</strain>
    </source>
</reference>
<dbReference type="Pfam" id="PF03062">
    <property type="entry name" value="MBOAT"/>
    <property type="match status" value="1"/>
</dbReference>
<comment type="caution">
    <text evidence="9">The sequence shown here is derived from an EMBL/GenBank/DDBJ whole genome shotgun (WGS) entry which is preliminary data.</text>
</comment>
<dbReference type="FunCoup" id="A0A482XS66">
    <property type="interactions" value="656"/>
</dbReference>
<evidence type="ECO:0000256" key="4">
    <source>
        <dbReference type="ARBA" id="ARBA00022989"/>
    </source>
</evidence>
<proteinExistence type="predicted"/>
<dbReference type="GO" id="GO:0016746">
    <property type="term" value="F:acyltransferase activity"/>
    <property type="evidence" value="ECO:0007669"/>
    <property type="project" value="UniProtKB-KW"/>
</dbReference>
<dbReference type="InterPro" id="IPR004299">
    <property type="entry name" value="MBOAT_fam"/>
</dbReference>
<evidence type="ECO:0000256" key="7">
    <source>
        <dbReference type="SAM" id="MobiDB-lite"/>
    </source>
</evidence>
<feature type="region of interest" description="Disordered" evidence="7">
    <location>
        <begin position="476"/>
        <end position="505"/>
    </location>
</feature>
<keyword evidence="2" id="KW-0808">Transferase</keyword>
<comment type="subcellular location">
    <subcellularLocation>
        <location evidence="1">Membrane</location>
        <topology evidence="1">Multi-pass membrane protein</topology>
    </subcellularLocation>
</comment>
<keyword evidence="5 8" id="KW-0472">Membrane</keyword>
<evidence type="ECO:0000256" key="6">
    <source>
        <dbReference type="ARBA" id="ARBA00023315"/>
    </source>
</evidence>
<feature type="transmembrane region" description="Helical" evidence="8">
    <location>
        <begin position="377"/>
        <end position="399"/>
    </location>
</feature>
<feature type="transmembrane region" description="Helical" evidence="8">
    <location>
        <begin position="61"/>
        <end position="85"/>
    </location>
</feature>
<dbReference type="OrthoDB" id="286734at2759"/>
<keyword evidence="10" id="KW-1185">Reference proteome</keyword>
<organism evidence="9 10">
    <name type="scientific">Laodelphax striatellus</name>
    <name type="common">Small brown planthopper</name>
    <name type="synonym">Delphax striatella</name>
    <dbReference type="NCBI Taxonomy" id="195883"/>
    <lineage>
        <taxon>Eukaryota</taxon>
        <taxon>Metazoa</taxon>
        <taxon>Ecdysozoa</taxon>
        <taxon>Arthropoda</taxon>
        <taxon>Hexapoda</taxon>
        <taxon>Insecta</taxon>
        <taxon>Pterygota</taxon>
        <taxon>Neoptera</taxon>
        <taxon>Paraneoptera</taxon>
        <taxon>Hemiptera</taxon>
        <taxon>Auchenorrhyncha</taxon>
        <taxon>Fulgoroidea</taxon>
        <taxon>Delphacidae</taxon>
        <taxon>Criomorphinae</taxon>
        <taxon>Laodelphax</taxon>
    </lineage>
</organism>
<dbReference type="InParanoid" id="A0A482XS66"/>
<feature type="transmembrane region" description="Helical" evidence="8">
    <location>
        <begin position="449"/>
        <end position="470"/>
    </location>
</feature>
<dbReference type="STRING" id="195883.A0A482XS66"/>
<dbReference type="InterPro" id="IPR049941">
    <property type="entry name" value="LPLAT_7/PORCN-like"/>
</dbReference>
<evidence type="ECO:0000256" key="2">
    <source>
        <dbReference type="ARBA" id="ARBA00022679"/>
    </source>
</evidence>
<evidence type="ECO:0000256" key="5">
    <source>
        <dbReference type="ARBA" id="ARBA00023136"/>
    </source>
</evidence>
<dbReference type="PANTHER" id="PTHR13906">
    <property type="entry name" value="PORCUPINE"/>
    <property type="match status" value="1"/>
</dbReference>
<evidence type="ECO:0000256" key="3">
    <source>
        <dbReference type="ARBA" id="ARBA00022692"/>
    </source>
</evidence>
<keyword evidence="6" id="KW-0012">Acyltransferase</keyword>
<name>A0A482XS66_LAOST</name>
<feature type="transmembrane region" description="Helical" evidence="8">
    <location>
        <begin position="420"/>
        <end position="443"/>
    </location>
</feature>
<protein>
    <submittedName>
        <fullName evidence="9">Uncharacterized protein</fullName>
    </submittedName>
</protein>
<dbReference type="SMR" id="A0A482XS66"/>
<sequence>MAFVDDAYYDGSRLFAWLSIATGIPIDQINFAATQIVALSLAPLFRGYLHHSKTTPATRHAFGLVAGLLIGCFAFGRQVLLLAGLPSICYPIMRTQDPHNMQQTVLTVSIIYLSCIHLHRQVYDYGSSTLDVTGPLMVITQKVTSLAFSLHDGLTRKEEEMTTYQKYHAVRNFPTALEYFSYVFHFHTLMAGPALFYKDYIDFIHGHNFKLHPVNPNNQFDSNFNSRKVVLEPSSTLVAVKKIIISVLCAALFVTLIPTFPIQRAKDDDFVEGKTASEQMVYLFVATILVRLKFYHAWVLADAICNLSGIGFNGYDAKGTPKWDLVSNVDILKFEFGLTLRDSIEHWNKGTNVWLRMIVYERVPSKYATFLTYSLSAFWHGFYPGYYLTFASGALFTYAARAVRRCIRHYFQEPPVVKAFYDFVTMVATRVVMTYITFSFVLLEFWPSVRLYLSTYCWLHLVALSATLVLPQFSSRGHSSTRKSTPLKNPFSQLSSNGVTSGING</sequence>
<feature type="transmembrane region" description="Helical" evidence="8">
    <location>
        <begin position="281"/>
        <end position="301"/>
    </location>
</feature>
<dbReference type="GO" id="GO:0016020">
    <property type="term" value="C:membrane"/>
    <property type="evidence" value="ECO:0007669"/>
    <property type="project" value="UniProtKB-SubCell"/>
</dbReference>
<accession>A0A482XS66</accession>
<feature type="transmembrane region" description="Helical" evidence="8">
    <location>
        <begin position="29"/>
        <end position="49"/>
    </location>
</feature>
<dbReference type="GO" id="GO:0030258">
    <property type="term" value="P:lipid modification"/>
    <property type="evidence" value="ECO:0007669"/>
    <property type="project" value="TreeGrafter"/>
</dbReference>
<evidence type="ECO:0000256" key="1">
    <source>
        <dbReference type="ARBA" id="ARBA00004141"/>
    </source>
</evidence>
<evidence type="ECO:0000313" key="10">
    <source>
        <dbReference type="Proteomes" id="UP000291343"/>
    </source>
</evidence>
<dbReference type="AlphaFoldDB" id="A0A482XS66"/>
<dbReference type="Proteomes" id="UP000291343">
    <property type="component" value="Unassembled WGS sequence"/>
</dbReference>
<keyword evidence="4 8" id="KW-1133">Transmembrane helix</keyword>
<evidence type="ECO:0000313" key="9">
    <source>
        <dbReference type="EMBL" id="RZF48299.1"/>
    </source>
</evidence>
<dbReference type="PANTHER" id="PTHR13906:SF4">
    <property type="entry name" value="LYSOPHOSPHOLIPID ACYLTRANSFERASE 6"/>
    <property type="match status" value="1"/>
</dbReference>
<feature type="transmembrane region" description="Helical" evidence="8">
    <location>
        <begin position="243"/>
        <end position="260"/>
    </location>
</feature>
<keyword evidence="3 8" id="KW-0812">Transmembrane</keyword>
<dbReference type="EMBL" id="QKKF02002576">
    <property type="protein sequence ID" value="RZF48299.1"/>
    <property type="molecule type" value="Genomic_DNA"/>
</dbReference>